<reference evidence="4" key="2">
    <citation type="submission" date="2020-06" db="EMBL/GenBank/DDBJ databases">
        <authorList>
            <person name="Sheffer M."/>
        </authorList>
    </citation>
    <scope>NUCLEOTIDE SEQUENCE</scope>
</reference>
<reference evidence="4" key="1">
    <citation type="journal article" date="2020" name="bioRxiv">
        <title>Chromosome-level reference genome of the European wasp spider Argiope bruennichi: a resource for studies on range expansion and evolutionary adaptation.</title>
        <authorList>
            <person name="Sheffer M.M."/>
            <person name="Hoppe A."/>
            <person name="Krehenwinkel H."/>
            <person name="Uhl G."/>
            <person name="Kuss A.W."/>
            <person name="Jensen L."/>
            <person name="Jensen C."/>
            <person name="Gillespie R.G."/>
            <person name="Hoff K.J."/>
            <person name="Prost S."/>
        </authorList>
    </citation>
    <scope>NUCLEOTIDE SEQUENCE</scope>
</reference>
<feature type="region of interest" description="Disordered" evidence="2">
    <location>
        <begin position="180"/>
        <end position="199"/>
    </location>
</feature>
<feature type="domain" description="SAM" evidence="3">
    <location>
        <begin position="97"/>
        <end position="162"/>
    </location>
</feature>
<evidence type="ECO:0000256" key="2">
    <source>
        <dbReference type="SAM" id="MobiDB-lite"/>
    </source>
</evidence>
<evidence type="ECO:0000313" key="4">
    <source>
        <dbReference type="EMBL" id="KAF8766761.1"/>
    </source>
</evidence>
<dbReference type="Pfam" id="PF00536">
    <property type="entry name" value="SAM_1"/>
    <property type="match status" value="1"/>
</dbReference>
<dbReference type="Proteomes" id="UP000807504">
    <property type="component" value="Unassembled WGS sequence"/>
</dbReference>
<feature type="compositionally biased region" description="Polar residues" evidence="2">
    <location>
        <begin position="186"/>
        <end position="196"/>
    </location>
</feature>
<evidence type="ECO:0000259" key="3">
    <source>
        <dbReference type="SMART" id="SM00454"/>
    </source>
</evidence>
<keyword evidence="5" id="KW-1185">Reference proteome</keyword>
<dbReference type="InterPro" id="IPR001660">
    <property type="entry name" value="SAM"/>
</dbReference>
<dbReference type="PANTHER" id="PTHR10627">
    <property type="entry name" value="SCP160"/>
    <property type="match status" value="1"/>
</dbReference>
<gene>
    <name evidence="4" type="ORF">HNY73_019794</name>
</gene>
<evidence type="ECO:0000256" key="1">
    <source>
        <dbReference type="ARBA" id="ARBA00022737"/>
    </source>
</evidence>
<sequence length="214" mass="24104">MQQSVEGVRTPNTLWSGFGFSKSMPDFSGRNKRPITNSGSISEFLETDNASISNVEAAAAKAWNSDIQEKNDSPLEQVSSPFALSNFWENLPRAPPVNYSSIKSLEQLLRVLDLEKYGDVFVHHEIDLPIFLTLNEIELQQLNISYGARRKMLNAIAAIREQRLGDWSKDFRAAPGAERKTFPRFSGSSAPNGSTDRISKKRENFISREECLLY</sequence>
<organism evidence="4 5">
    <name type="scientific">Argiope bruennichi</name>
    <name type="common">Wasp spider</name>
    <name type="synonym">Aranea bruennichi</name>
    <dbReference type="NCBI Taxonomy" id="94029"/>
    <lineage>
        <taxon>Eukaryota</taxon>
        <taxon>Metazoa</taxon>
        <taxon>Ecdysozoa</taxon>
        <taxon>Arthropoda</taxon>
        <taxon>Chelicerata</taxon>
        <taxon>Arachnida</taxon>
        <taxon>Araneae</taxon>
        <taxon>Araneomorphae</taxon>
        <taxon>Entelegynae</taxon>
        <taxon>Araneoidea</taxon>
        <taxon>Araneidae</taxon>
        <taxon>Argiope</taxon>
    </lineage>
</organism>
<accession>A0A8T0E8G7</accession>
<protein>
    <submittedName>
        <fullName evidence="4">Protein bicaudal C like</fullName>
    </submittedName>
</protein>
<dbReference type="AlphaFoldDB" id="A0A8T0E8G7"/>
<dbReference type="Gene3D" id="1.10.150.50">
    <property type="entry name" value="Transcription Factor, Ets-1"/>
    <property type="match status" value="1"/>
</dbReference>
<dbReference type="EMBL" id="JABXBU010002230">
    <property type="protein sequence ID" value="KAF8766761.1"/>
    <property type="molecule type" value="Genomic_DNA"/>
</dbReference>
<dbReference type="PANTHER" id="PTHR10627:SF69">
    <property type="entry name" value="PROTEIN BICAUDAL C"/>
    <property type="match status" value="1"/>
</dbReference>
<dbReference type="SMART" id="SM00454">
    <property type="entry name" value="SAM"/>
    <property type="match status" value="1"/>
</dbReference>
<comment type="caution">
    <text evidence="4">The sequence shown here is derived from an EMBL/GenBank/DDBJ whole genome shotgun (WGS) entry which is preliminary data.</text>
</comment>
<keyword evidence="1" id="KW-0677">Repeat</keyword>
<name>A0A8T0E8G7_ARGBR</name>
<evidence type="ECO:0000313" key="5">
    <source>
        <dbReference type="Proteomes" id="UP000807504"/>
    </source>
</evidence>
<dbReference type="GO" id="GO:0005737">
    <property type="term" value="C:cytoplasm"/>
    <property type="evidence" value="ECO:0007669"/>
    <property type="project" value="TreeGrafter"/>
</dbReference>
<proteinExistence type="predicted"/>
<dbReference type="InterPro" id="IPR013761">
    <property type="entry name" value="SAM/pointed_sf"/>
</dbReference>
<dbReference type="SUPFAM" id="SSF47769">
    <property type="entry name" value="SAM/Pointed domain"/>
    <property type="match status" value="1"/>
</dbReference>